<keyword evidence="2" id="KW-1185">Reference proteome</keyword>
<dbReference type="EMBL" id="UYWY01021924">
    <property type="protein sequence ID" value="VDM45163.1"/>
    <property type="molecule type" value="Genomic_DNA"/>
</dbReference>
<proteinExistence type="predicted"/>
<evidence type="ECO:0000313" key="1">
    <source>
        <dbReference type="EMBL" id="VDM45163.1"/>
    </source>
</evidence>
<gene>
    <name evidence="1" type="ORF">TCNE_LOCUS13842</name>
</gene>
<dbReference type="Gene3D" id="3.30.1120.50">
    <property type="entry name" value="Pepsin inhibitor-3"/>
    <property type="match status" value="1"/>
</dbReference>
<reference evidence="1 2" key="2">
    <citation type="submission" date="2018-11" db="EMBL/GenBank/DDBJ databases">
        <authorList>
            <consortium name="Pathogen Informatics"/>
        </authorList>
    </citation>
    <scope>NUCLEOTIDE SEQUENCE [LARGE SCALE GENOMIC DNA]</scope>
</reference>
<evidence type="ECO:0000313" key="2">
    <source>
        <dbReference type="Proteomes" id="UP000050794"/>
    </source>
</evidence>
<organism evidence="2 3">
    <name type="scientific">Toxocara canis</name>
    <name type="common">Canine roundworm</name>
    <dbReference type="NCBI Taxonomy" id="6265"/>
    <lineage>
        <taxon>Eukaryota</taxon>
        <taxon>Metazoa</taxon>
        <taxon>Ecdysozoa</taxon>
        <taxon>Nematoda</taxon>
        <taxon>Chromadorea</taxon>
        <taxon>Rhabditida</taxon>
        <taxon>Spirurina</taxon>
        <taxon>Ascaridomorpha</taxon>
        <taxon>Ascaridoidea</taxon>
        <taxon>Toxocaridae</taxon>
        <taxon>Toxocara</taxon>
    </lineage>
</organism>
<sequence length="211" mass="23718">MLCLRQRLAWSELVEVEGSFIDFVTAEGLLDIRSKLDVAIIYMACLTFASHQLSISNYRHAVATVPRRPSAIFQGFAMIIAHCSAFIYEEHDFNMSDGNVQCSVKNGHIFVNGIYKGELNAYGAQLLNAFKSSMQQWTVNLQQNMFNNMRSAQNAFADSNWPWSRNAQFGMNAFLPNWPRNIPFANGALAYGNQQQIGISQVPVLPAFCYS</sequence>
<reference evidence="3" key="1">
    <citation type="submission" date="2016-06" db="UniProtKB">
        <authorList>
            <consortium name="WormBaseParasite"/>
        </authorList>
    </citation>
    <scope>IDENTIFICATION</scope>
</reference>
<name>A0A183UZC2_TOXCA</name>
<dbReference type="AlphaFoldDB" id="A0A183UZC2"/>
<dbReference type="WBParaSite" id="TCNE_0001384201-mRNA-1">
    <property type="protein sequence ID" value="TCNE_0001384201-mRNA-1"/>
    <property type="gene ID" value="TCNE_0001384201"/>
</dbReference>
<evidence type="ECO:0000313" key="3">
    <source>
        <dbReference type="WBParaSite" id="TCNE_0001384201-mRNA-1"/>
    </source>
</evidence>
<dbReference type="Proteomes" id="UP000050794">
    <property type="component" value="Unassembled WGS sequence"/>
</dbReference>
<dbReference type="InterPro" id="IPR038412">
    <property type="entry name" value="Pepsin-I3_sf"/>
</dbReference>
<accession>A0A183UZC2</accession>
<protein>
    <submittedName>
        <fullName evidence="3">Pepsin-I3 domain-containing protein</fullName>
    </submittedName>
</protein>